<accession>A0ABQ8UEF6</accession>
<dbReference type="EMBL" id="JAPMOS010000095">
    <property type="protein sequence ID" value="KAJ4455704.1"/>
    <property type="molecule type" value="Genomic_DNA"/>
</dbReference>
<evidence type="ECO:0000256" key="1">
    <source>
        <dbReference type="SAM" id="MobiDB-lite"/>
    </source>
</evidence>
<organism evidence="2 3">
    <name type="scientific">Paratrimastix pyriformis</name>
    <dbReference type="NCBI Taxonomy" id="342808"/>
    <lineage>
        <taxon>Eukaryota</taxon>
        <taxon>Metamonada</taxon>
        <taxon>Preaxostyla</taxon>
        <taxon>Paratrimastigidae</taxon>
        <taxon>Paratrimastix</taxon>
    </lineage>
</organism>
<keyword evidence="3" id="KW-1185">Reference proteome</keyword>
<reference evidence="2" key="1">
    <citation type="journal article" date="2022" name="bioRxiv">
        <title>Genomics of Preaxostyla Flagellates Illuminates Evolutionary Transitions and the Path Towards Mitochondrial Loss.</title>
        <authorList>
            <person name="Novak L.V.F."/>
            <person name="Treitli S.C."/>
            <person name="Pyrih J."/>
            <person name="Halakuc P."/>
            <person name="Pipaliya S.V."/>
            <person name="Vacek V."/>
            <person name="Brzon O."/>
            <person name="Soukal P."/>
            <person name="Eme L."/>
            <person name="Dacks J.B."/>
            <person name="Karnkowska A."/>
            <person name="Elias M."/>
            <person name="Hampl V."/>
        </authorList>
    </citation>
    <scope>NUCLEOTIDE SEQUENCE</scope>
    <source>
        <strain evidence="2">RCP-MX</strain>
    </source>
</reference>
<dbReference type="Proteomes" id="UP001141327">
    <property type="component" value="Unassembled WGS sequence"/>
</dbReference>
<name>A0ABQ8UEF6_9EUKA</name>
<proteinExistence type="predicted"/>
<protein>
    <submittedName>
        <fullName evidence="2">Uncharacterized protein</fullName>
    </submittedName>
</protein>
<gene>
    <name evidence="2" type="ORF">PAPYR_9259</name>
</gene>
<evidence type="ECO:0000313" key="3">
    <source>
        <dbReference type="Proteomes" id="UP001141327"/>
    </source>
</evidence>
<evidence type="ECO:0000313" key="2">
    <source>
        <dbReference type="EMBL" id="KAJ4455704.1"/>
    </source>
</evidence>
<comment type="caution">
    <text evidence="2">The sequence shown here is derived from an EMBL/GenBank/DDBJ whole genome shotgun (WGS) entry which is preliminary data.</text>
</comment>
<feature type="region of interest" description="Disordered" evidence="1">
    <location>
        <begin position="115"/>
        <end position="141"/>
    </location>
</feature>
<feature type="compositionally biased region" description="Low complexity" evidence="1">
    <location>
        <begin position="115"/>
        <end position="128"/>
    </location>
</feature>
<sequence length="423" mass="43731">MGRQLVIAATQRSMEASSSAAAPTALDGAPYTTPIQVLRHLLDILHIDQHIPPAQPSESAAGGAPAAAGGFLGQVVQGVIGELAGMVPAVPRVDGLAAPEGAWVEEALAKLNLLPPSSSSSAPTAAPATEDEHDEDSTTVPSPIRSHLQLLLLILNNMPHARNVAAAQGLAGLLARVVQCGLTAIGWYRRAVEDGVARVMRGEESLAPTTTTTPVPPVIARLAALAARPARVTAACLGPALLLQALLLDPVHLHGQAPSVQKLAGGLKDGAAEGLLAAELLSSEERRCCLQLGLGLLRAHVDYPTLACLAEAPTAATISPATGRLRGLLWAHVMPALVQRPLAPVVLQSLVTLLGSLTADYALAEMFGQEGGLDLLLRLPASAVLSAGTLLAGSAVVLRHALETPASVEERMLFAIRTVRRYM</sequence>